<dbReference type="PANTHER" id="PTHR30061">
    <property type="entry name" value="MALTOSE-BINDING PERIPLASMIC PROTEIN"/>
    <property type="match status" value="1"/>
</dbReference>
<gene>
    <name evidence="5" type="ORF">U732_1280</name>
</gene>
<evidence type="ECO:0000256" key="4">
    <source>
        <dbReference type="SAM" id="SignalP"/>
    </source>
</evidence>
<sequence length="424" mass="48324">MKFKRMVGTILSVIIVTTMLAGCSGETNDKTTSNDDNVTLTFGLWDKYQEPILREIANKFQEQNSNIKIDIQLTPFGQYWTKLEAAATGEVLPDIFWINGPNIVKYASNGILLPIDDKVKEDNMDLSLYPESLVKLYTVDDKLYGIPKDWDLTALWYNKKLFDEKGVEYPNENWTWNDMVEAARKLTDKEKGVYGIAARPDTQEGLYNSIPQSGGFIISEDRKKSGYSSPEAIEGTQIWIDLIKEGISPTMEEMSDTSEIDMFKAERLAMVNAASWDVPVFMENELIKDHIDLTVMPLIKERAAVIHGLSNVISANTKHPKEAWEFVKFLGGKEANEIWAKSGVVIPARMDVLDIWKKTYPNLNLQAYIDELDYSIMYPTSKNTPKWNDIEINYIKQMWAGKISVEEGLKKIGEEMDKVLQQEK</sequence>
<dbReference type="GO" id="GO:0042956">
    <property type="term" value="P:maltodextrin transmembrane transport"/>
    <property type="evidence" value="ECO:0007669"/>
    <property type="project" value="TreeGrafter"/>
</dbReference>
<feature type="signal peptide" evidence="4">
    <location>
        <begin position="1"/>
        <end position="21"/>
    </location>
</feature>
<accession>A0A0C1U597</accession>
<comment type="similarity">
    <text evidence="1">Belongs to the bacterial solute-binding protein 1 family.</text>
</comment>
<dbReference type="GO" id="GO:1901982">
    <property type="term" value="F:maltose binding"/>
    <property type="evidence" value="ECO:0007669"/>
    <property type="project" value="TreeGrafter"/>
</dbReference>
<reference evidence="5 6" key="1">
    <citation type="journal article" date="2015" name="Infect. Genet. Evol.">
        <title>Genomic sequences of six botulinum neurotoxin-producing strains representing three clostridial species illustrate the mobility and diversity of botulinum neurotoxin genes.</title>
        <authorList>
            <person name="Smith T.J."/>
            <person name="Hill K.K."/>
            <person name="Xie G."/>
            <person name="Foley B.T."/>
            <person name="Williamson C.H."/>
            <person name="Foster J.T."/>
            <person name="Johnson S.L."/>
            <person name="Chertkov O."/>
            <person name="Teshima H."/>
            <person name="Gibbons H.S."/>
            <person name="Johnsky L.A."/>
            <person name="Karavis M.A."/>
            <person name="Smith L.A."/>
        </authorList>
    </citation>
    <scope>NUCLEOTIDE SEQUENCE [LARGE SCALE GENOMIC DNA]</scope>
    <source>
        <strain evidence="5 6">CDC 2741</strain>
    </source>
</reference>
<organism evidence="5 6">
    <name type="scientific">Clostridium argentinense CDC 2741</name>
    <dbReference type="NCBI Taxonomy" id="1418104"/>
    <lineage>
        <taxon>Bacteria</taxon>
        <taxon>Bacillati</taxon>
        <taxon>Bacillota</taxon>
        <taxon>Clostridia</taxon>
        <taxon>Eubacteriales</taxon>
        <taxon>Clostridiaceae</taxon>
        <taxon>Clostridium</taxon>
    </lineage>
</organism>
<dbReference type="RefSeq" id="WP_039632164.1">
    <property type="nucleotide sequence ID" value="NZ_AYSO01000015.1"/>
</dbReference>
<dbReference type="CDD" id="cd13585">
    <property type="entry name" value="PBP2_TMBP_like"/>
    <property type="match status" value="1"/>
</dbReference>
<dbReference type="OrthoDB" id="383937at2"/>
<dbReference type="Proteomes" id="UP000031366">
    <property type="component" value="Unassembled WGS sequence"/>
</dbReference>
<dbReference type="STRING" id="29341.RSJ17_13810"/>
<keyword evidence="3 4" id="KW-0732">Signal</keyword>
<keyword evidence="2" id="KW-0813">Transport</keyword>
<dbReference type="AlphaFoldDB" id="A0A0C1U597"/>
<feature type="chain" id="PRO_5039010506" evidence="4">
    <location>
        <begin position="22"/>
        <end position="424"/>
    </location>
</feature>
<evidence type="ECO:0000313" key="5">
    <source>
        <dbReference type="EMBL" id="KIE46898.1"/>
    </source>
</evidence>
<dbReference type="SUPFAM" id="SSF53850">
    <property type="entry name" value="Periplasmic binding protein-like II"/>
    <property type="match status" value="1"/>
</dbReference>
<evidence type="ECO:0000256" key="2">
    <source>
        <dbReference type="ARBA" id="ARBA00022448"/>
    </source>
</evidence>
<evidence type="ECO:0000313" key="6">
    <source>
        <dbReference type="Proteomes" id="UP000031366"/>
    </source>
</evidence>
<dbReference type="PANTHER" id="PTHR30061:SF50">
    <property type="entry name" value="MALTOSE_MALTODEXTRIN-BINDING PERIPLASMIC PROTEIN"/>
    <property type="match status" value="1"/>
</dbReference>
<dbReference type="GO" id="GO:0015768">
    <property type="term" value="P:maltose transport"/>
    <property type="evidence" value="ECO:0007669"/>
    <property type="project" value="TreeGrafter"/>
</dbReference>
<name>A0A0C1U597_9CLOT</name>
<evidence type="ECO:0000256" key="1">
    <source>
        <dbReference type="ARBA" id="ARBA00008520"/>
    </source>
</evidence>
<dbReference type="InterPro" id="IPR006059">
    <property type="entry name" value="SBP"/>
</dbReference>
<dbReference type="EMBL" id="AYSO01000015">
    <property type="protein sequence ID" value="KIE46898.1"/>
    <property type="molecule type" value="Genomic_DNA"/>
</dbReference>
<evidence type="ECO:0000256" key="3">
    <source>
        <dbReference type="ARBA" id="ARBA00022729"/>
    </source>
</evidence>
<dbReference type="Gene3D" id="3.40.190.10">
    <property type="entry name" value="Periplasmic binding protein-like II"/>
    <property type="match status" value="1"/>
</dbReference>
<dbReference type="GO" id="GO:0055052">
    <property type="term" value="C:ATP-binding cassette (ABC) transporter complex, substrate-binding subunit-containing"/>
    <property type="evidence" value="ECO:0007669"/>
    <property type="project" value="TreeGrafter"/>
</dbReference>
<comment type="caution">
    <text evidence="5">The sequence shown here is derived from an EMBL/GenBank/DDBJ whole genome shotgun (WGS) entry which is preliminary data.</text>
</comment>
<proteinExistence type="inferred from homology"/>
<dbReference type="Pfam" id="PF01547">
    <property type="entry name" value="SBP_bac_1"/>
    <property type="match status" value="1"/>
</dbReference>
<dbReference type="PROSITE" id="PS51257">
    <property type="entry name" value="PROKAR_LIPOPROTEIN"/>
    <property type="match status" value="1"/>
</dbReference>
<protein>
    <submittedName>
        <fullName evidence="5">Bacterial extracellular solute-binding family protein</fullName>
    </submittedName>
</protein>
<keyword evidence="6" id="KW-1185">Reference proteome</keyword>